<reference evidence="3" key="3">
    <citation type="submission" date="2019-07" db="EMBL/GenBank/DDBJ databases">
        <authorList>
            <person name="Whitman W."/>
            <person name="Huntemann M."/>
            <person name="Clum A."/>
            <person name="Pillay M."/>
            <person name="Palaniappan K."/>
            <person name="Varghese N."/>
            <person name="Mikhailova N."/>
            <person name="Stamatis D."/>
            <person name="Reddy T."/>
            <person name="Daum C."/>
            <person name="Shapiro N."/>
            <person name="Ivanova N."/>
            <person name="Kyrpides N."/>
            <person name="Woyke T."/>
        </authorList>
    </citation>
    <scope>NUCLEOTIDE SEQUENCE</scope>
    <source>
        <strain evidence="3">CGMCC 1.5380</strain>
    </source>
</reference>
<evidence type="ECO:0000313" key="5">
    <source>
        <dbReference type="Proteomes" id="UP000321392"/>
    </source>
</evidence>
<name>A0A562PST5_9FLAO</name>
<keyword evidence="4" id="KW-1185">Reference proteome</keyword>
<accession>A0A562PST5</accession>
<protein>
    <submittedName>
        <fullName evidence="3">Uncharacterized protein</fullName>
    </submittedName>
</protein>
<dbReference type="EMBL" id="QQBA01000007">
    <property type="protein sequence ID" value="RDI54796.1"/>
    <property type="molecule type" value="Genomic_DNA"/>
</dbReference>
<evidence type="ECO:0000313" key="4">
    <source>
        <dbReference type="Proteomes" id="UP000254518"/>
    </source>
</evidence>
<reference evidence="2 4" key="2">
    <citation type="submission" date="2018-07" db="EMBL/GenBank/DDBJ databases">
        <title>Genomic Encyclopedia of Type Strains, Phase IV (KMG-IV): sequencing the most valuable type-strain genomes for metagenomic binning, comparative biology and taxonomic classification.</title>
        <authorList>
            <person name="Goeker M."/>
        </authorList>
    </citation>
    <scope>NUCLEOTIDE SEQUENCE [LARGE SCALE GENOMIC DNA]</scope>
    <source>
        <strain evidence="2 4">DSM 19728</strain>
    </source>
</reference>
<sequence length="125" mass="14496">MSWIITFGTKAGDFAQLGNNKLFITVEMKKIIYILFLLFSLSIIGQTENLKKNFRVDLLTVEKNTKDTLIGTFTEIYSGNKRIEAKCCTNFDGIDIFYINPKDIVDNRIYINFMTENVNHIKRNL</sequence>
<keyword evidence="1" id="KW-1133">Transmembrane helix</keyword>
<dbReference type="RefSeq" id="WP_114754335.1">
    <property type="nucleotide sequence ID" value="NZ_QQBA01000007.1"/>
</dbReference>
<dbReference type="OrthoDB" id="1355562at2"/>
<evidence type="ECO:0000313" key="3">
    <source>
        <dbReference type="EMBL" id="TWI47136.1"/>
    </source>
</evidence>
<dbReference type="AlphaFoldDB" id="A0A562PST5"/>
<organism evidence="3 5">
    <name type="scientific">Flavobacterium glaciei</name>
    <dbReference type="NCBI Taxonomy" id="386300"/>
    <lineage>
        <taxon>Bacteria</taxon>
        <taxon>Pseudomonadati</taxon>
        <taxon>Bacteroidota</taxon>
        <taxon>Flavobacteriia</taxon>
        <taxon>Flavobacteriales</taxon>
        <taxon>Flavobacteriaceae</taxon>
        <taxon>Flavobacterium</taxon>
    </lineage>
</organism>
<feature type="transmembrane region" description="Helical" evidence="1">
    <location>
        <begin position="31"/>
        <end position="50"/>
    </location>
</feature>
<keyword evidence="1" id="KW-0812">Transmembrane</keyword>
<keyword evidence="1" id="KW-0472">Membrane</keyword>
<dbReference type="EMBL" id="VLKX01000007">
    <property type="protein sequence ID" value="TWI47136.1"/>
    <property type="molecule type" value="Genomic_DNA"/>
</dbReference>
<reference evidence="3 5" key="1">
    <citation type="journal article" date="2015" name="Stand. Genomic Sci.">
        <title>Genomic Encyclopedia of Bacterial and Archaeal Type Strains, Phase III: the genomes of soil and plant-associated and newly described type strains.</title>
        <authorList>
            <person name="Whitman W.B."/>
            <person name="Woyke T."/>
            <person name="Klenk H.P."/>
            <person name="Zhou Y."/>
            <person name="Lilburn T.G."/>
            <person name="Beck B.J."/>
            <person name="De Vos P."/>
            <person name="Vandamme P."/>
            <person name="Eisen J.A."/>
            <person name="Garrity G."/>
            <person name="Hugenholtz P."/>
            <person name="Kyrpides N.C."/>
        </authorList>
    </citation>
    <scope>NUCLEOTIDE SEQUENCE [LARGE SCALE GENOMIC DNA]</scope>
    <source>
        <strain evidence="3 5">CGMCC 1.5380</strain>
    </source>
</reference>
<gene>
    <name evidence="2" type="ORF">DFR66_107127</name>
    <name evidence="3" type="ORF">IQ02_01583</name>
</gene>
<evidence type="ECO:0000313" key="2">
    <source>
        <dbReference type="EMBL" id="RDI54796.1"/>
    </source>
</evidence>
<proteinExistence type="predicted"/>
<comment type="caution">
    <text evidence="3">The sequence shown here is derived from an EMBL/GenBank/DDBJ whole genome shotgun (WGS) entry which is preliminary data.</text>
</comment>
<dbReference type="Proteomes" id="UP000254518">
    <property type="component" value="Unassembled WGS sequence"/>
</dbReference>
<dbReference type="Proteomes" id="UP000321392">
    <property type="component" value="Unassembled WGS sequence"/>
</dbReference>
<evidence type="ECO:0000256" key="1">
    <source>
        <dbReference type="SAM" id="Phobius"/>
    </source>
</evidence>